<dbReference type="AlphaFoldDB" id="X1LFL9"/>
<evidence type="ECO:0000313" key="1">
    <source>
        <dbReference type="EMBL" id="GAI01190.1"/>
    </source>
</evidence>
<accession>X1LFL9</accession>
<gene>
    <name evidence="1" type="ORF">S03H2_71318</name>
</gene>
<feature type="non-terminal residue" evidence="1">
    <location>
        <position position="34"/>
    </location>
</feature>
<name>X1LFL9_9ZZZZ</name>
<proteinExistence type="predicted"/>
<reference evidence="1" key="1">
    <citation type="journal article" date="2014" name="Front. Microbiol.">
        <title>High frequency of phylogenetically diverse reductive dehalogenase-homologous genes in deep subseafloor sedimentary metagenomes.</title>
        <authorList>
            <person name="Kawai M."/>
            <person name="Futagami T."/>
            <person name="Toyoda A."/>
            <person name="Takaki Y."/>
            <person name="Nishi S."/>
            <person name="Hori S."/>
            <person name="Arai W."/>
            <person name="Tsubouchi T."/>
            <person name="Morono Y."/>
            <person name="Uchiyama I."/>
            <person name="Ito T."/>
            <person name="Fujiyama A."/>
            <person name="Inagaki F."/>
            <person name="Takami H."/>
        </authorList>
    </citation>
    <scope>NUCLEOTIDE SEQUENCE</scope>
    <source>
        <strain evidence="1">Expedition CK06-06</strain>
    </source>
</reference>
<sequence length="34" mass="3967">MGKNPGTEMTIFSQPVCFSLFYPERPELMILFQN</sequence>
<comment type="caution">
    <text evidence="1">The sequence shown here is derived from an EMBL/GenBank/DDBJ whole genome shotgun (WGS) entry which is preliminary data.</text>
</comment>
<dbReference type="EMBL" id="BARU01047684">
    <property type="protein sequence ID" value="GAI01190.1"/>
    <property type="molecule type" value="Genomic_DNA"/>
</dbReference>
<protein>
    <submittedName>
        <fullName evidence="1">Uncharacterized protein</fullName>
    </submittedName>
</protein>
<organism evidence="1">
    <name type="scientific">marine sediment metagenome</name>
    <dbReference type="NCBI Taxonomy" id="412755"/>
    <lineage>
        <taxon>unclassified sequences</taxon>
        <taxon>metagenomes</taxon>
        <taxon>ecological metagenomes</taxon>
    </lineage>
</organism>